<dbReference type="STRING" id="338966.Ppro_1604"/>
<name>A1APE9_PELPD</name>
<reference evidence="4 5" key="1">
    <citation type="submission" date="2006-10" db="EMBL/GenBank/DDBJ databases">
        <title>Complete sequence of chromosome of Pelobacter propionicus DSM 2379.</title>
        <authorList>
            <consortium name="US DOE Joint Genome Institute"/>
            <person name="Copeland A."/>
            <person name="Lucas S."/>
            <person name="Lapidus A."/>
            <person name="Barry K."/>
            <person name="Detter J.C."/>
            <person name="Glavina del Rio T."/>
            <person name="Hammon N."/>
            <person name="Israni S."/>
            <person name="Dalin E."/>
            <person name="Tice H."/>
            <person name="Pitluck S."/>
            <person name="Saunders E."/>
            <person name="Brettin T."/>
            <person name="Bruce D."/>
            <person name="Han C."/>
            <person name="Tapia R."/>
            <person name="Schmutz J."/>
            <person name="Larimer F."/>
            <person name="Land M."/>
            <person name="Hauser L."/>
            <person name="Kyrpides N."/>
            <person name="Kim E."/>
            <person name="Lovley D."/>
            <person name="Richardson P."/>
        </authorList>
    </citation>
    <scope>NUCLEOTIDE SEQUENCE [LARGE SCALE GENOMIC DNA]</scope>
    <source>
        <strain evidence="5">DSM 2379 / NBRC 103807 / OttBd1</strain>
    </source>
</reference>
<dbReference type="RefSeq" id="WP_011735509.1">
    <property type="nucleotide sequence ID" value="NC_008609.1"/>
</dbReference>
<proteinExistence type="predicted"/>
<dbReference type="eggNOG" id="COG0840">
    <property type="taxonomic scope" value="Bacteria"/>
</dbReference>
<dbReference type="GO" id="GO:0007165">
    <property type="term" value="P:signal transduction"/>
    <property type="evidence" value="ECO:0007669"/>
    <property type="project" value="UniProtKB-KW"/>
</dbReference>
<gene>
    <name evidence="4" type="ordered locus">Ppro_1604</name>
</gene>
<keyword evidence="5" id="KW-1185">Reference proteome</keyword>
<feature type="domain" description="Methyl-accepting transducer" evidence="3">
    <location>
        <begin position="312"/>
        <end position="460"/>
    </location>
</feature>
<dbReference type="Proteomes" id="UP000006732">
    <property type="component" value="Chromosome"/>
</dbReference>
<dbReference type="HOGENOM" id="CLU_030861_0_0_7"/>
<dbReference type="OrthoDB" id="9816265at2"/>
<feature type="compositionally biased region" description="Polar residues" evidence="2">
    <location>
        <begin position="588"/>
        <end position="608"/>
    </location>
</feature>
<keyword evidence="1" id="KW-0807">Transducer</keyword>
<protein>
    <submittedName>
        <fullName evidence="4">Methyl-accepting chemotaxis sensory transducer</fullName>
    </submittedName>
</protein>
<accession>A1APE9</accession>
<dbReference type="KEGG" id="ppd:Ppro_1604"/>
<dbReference type="GO" id="GO:0016020">
    <property type="term" value="C:membrane"/>
    <property type="evidence" value="ECO:0007669"/>
    <property type="project" value="InterPro"/>
</dbReference>
<evidence type="ECO:0000259" key="3">
    <source>
        <dbReference type="PROSITE" id="PS50111"/>
    </source>
</evidence>
<organism evidence="4 5">
    <name type="scientific">Pelobacter propionicus (strain DSM 2379 / NBRC 103807 / OttBd1)</name>
    <dbReference type="NCBI Taxonomy" id="338966"/>
    <lineage>
        <taxon>Bacteria</taxon>
        <taxon>Pseudomonadati</taxon>
        <taxon>Thermodesulfobacteriota</taxon>
        <taxon>Desulfuromonadia</taxon>
        <taxon>Desulfuromonadales</taxon>
        <taxon>Desulfuromonadaceae</taxon>
        <taxon>Pelobacter</taxon>
    </lineage>
</organism>
<evidence type="ECO:0000256" key="2">
    <source>
        <dbReference type="SAM" id="MobiDB-lite"/>
    </source>
</evidence>
<evidence type="ECO:0000313" key="4">
    <source>
        <dbReference type="EMBL" id="ABK99219.1"/>
    </source>
</evidence>
<dbReference type="AlphaFoldDB" id="A1APE9"/>
<dbReference type="PROSITE" id="PS50111">
    <property type="entry name" value="CHEMOTAXIS_TRANSDUC_2"/>
    <property type="match status" value="1"/>
</dbReference>
<dbReference type="EMBL" id="CP000482">
    <property type="protein sequence ID" value="ABK99219.1"/>
    <property type="molecule type" value="Genomic_DNA"/>
</dbReference>
<evidence type="ECO:0000256" key="1">
    <source>
        <dbReference type="PROSITE-ProRule" id="PRU00284"/>
    </source>
</evidence>
<dbReference type="Gene3D" id="1.10.287.950">
    <property type="entry name" value="Methyl-accepting chemotaxis protein"/>
    <property type="match status" value="2"/>
</dbReference>
<evidence type="ECO:0000313" key="5">
    <source>
        <dbReference type="Proteomes" id="UP000006732"/>
    </source>
</evidence>
<feature type="region of interest" description="Disordered" evidence="2">
    <location>
        <begin position="584"/>
        <end position="617"/>
    </location>
</feature>
<dbReference type="SUPFAM" id="SSF58104">
    <property type="entry name" value="Methyl-accepting chemotaxis protein (MCP) signaling domain"/>
    <property type="match status" value="2"/>
</dbReference>
<sequence>MSLAIESFSKKNDSASVAKTVASWRKSIAPAIETLRVLAGTTEDEFLQMGSQLQSFYQRSVDITRMAGELMDIVSGERLQMLIGRLRQMMSDMEEYLAGARSRSGDSFKTLEQVQNLLEQLTTPLEGFQKMNKTLRMLSISTKIESSRLGDLGSGFVNLAMDVEKLSHQVNEKSATILNHRQLLAVTIQSNLKSVYSSEAAQDAEVRGALSRTAASLQELIAVTDRCSSFGSMVSEVSADVSANISEVVSSQQTHDITRQQVEHVVEALEKLSTNLAVVEEAVLDDESGRALVIESGDVCELQEAQLRFATSELYAAVCTIVENLRDVASKQSSMAHESLSVAGVADSGSGSFVDDLRQGMSSVTSVLVGCAKSDHDIATTMQSVAATIQQITGFVEDIEYIGSEIDLIALNSQIKAAHTGREGAALGVLAEAIKRLSDEAVRQTESVASTLNVIHTTTEHLTAESFGDEAGSGGLISAMEAELSEILHTLGVMNDELFGLLAGLGENVQSLTEDVESATSGIDVHERIKNMAGGVLTDLERIVEQARHIEPASSQFKQNLRHMEEHYTMESERHIHEAIARKRGGNHATSAQQPETSTAQTDAQSDSEFGDNVDLF</sequence>
<dbReference type="InterPro" id="IPR004089">
    <property type="entry name" value="MCPsignal_dom"/>
</dbReference>